<keyword evidence="2" id="KW-0378">Hydrolase</keyword>
<organism evidence="2 3">
    <name type="scientific">Candidatus Zymogenus saltonus</name>
    <dbReference type="NCBI Taxonomy" id="2844893"/>
    <lineage>
        <taxon>Bacteria</taxon>
        <taxon>Deltaproteobacteria</taxon>
        <taxon>Candidatus Zymogenia</taxon>
        <taxon>Candidatus Zymogeniales</taxon>
        <taxon>Candidatus Zymogenaceae</taxon>
        <taxon>Candidatus Zymogenus</taxon>
    </lineage>
</organism>
<dbReference type="SUPFAM" id="SSF53474">
    <property type="entry name" value="alpha/beta-Hydrolases"/>
    <property type="match status" value="1"/>
</dbReference>
<feature type="domain" description="Serine aminopeptidase S33" evidence="1">
    <location>
        <begin position="52"/>
        <end position="158"/>
    </location>
</feature>
<dbReference type="PANTHER" id="PTHR12277">
    <property type="entry name" value="ALPHA/BETA HYDROLASE DOMAIN-CONTAINING PROTEIN"/>
    <property type="match status" value="1"/>
</dbReference>
<dbReference type="InterPro" id="IPR029058">
    <property type="entry name" value="AB_hydrolase_fold"/>
</dbReference>
<evidence type="ECO:0000259" key="1">
    <source>
        <dbReference type="Pfam" id="PF12146"/>
    </source>
</evidence>
<name>A0A9D8KE88_9DELT</name>
<protein>
    <submittedName>
        <fullName evidence="2">Alpha/beta hydrolase</fullName>
    </submittedName>
</protein>
<dbReference type="InterPro" id="IPR022742">
    <property type="entry name" value="Hydrolase_4"/>
</dbReference>
<gene>
    <name evidence="2" type="ORF">JW984_04895</name>
</gene>
<evidence type="ECO:0000313" key="2">
    <source>
        <dbReference type="EMBL" id="MBN1572518.1"/>
    </source>
</evidence>
<dbReference type="AlphaFoldDB" id="A0A9D8KE88"/>
<evidence type="ECO:0000313" key="3">
    <source>
        <dbReference type="Proteomes" id="UP000809273"/>
    </source>
</evidence>
<dbReference type="PANTHER" id="PTHR12277:SF81">
    <property type="entry name" value="PROTEIN ABHD13"/>
    <property type="match status" value="1"/>
</dbReference>
<proteinExistence type="predicted"/>
<reference evidence="2" key="1">
    <citation type="journal article" date="2021" name="Environ. Microbiol.">
        <title>Genomic characterization of three novel Desulfobacterota classes expand the metabolic and phylogenetic diversity of the phylum.</title>
        <authorList>
            <person name="Murphy C.L."/>
            <person name="Biggerstaff J."/>
            <person name="Eichhorn A."/>
            <person name="Ewing E."/>
            <person name="Shahan R."/>
            <person name="Soriano D."/>
            <person name="Stewart S."/>
            <person name="VanMol K."/>
            <person name="Walker R."/>
            <person name="Walters P."/>
            <person name="Elshahed M.S."/>
            <person name="Youssef N.H."/>
        </authorList>
    </citation>
    <scope>NUCLEOTIDE SEQUENCE</scope>
    <source>
        <strain evidence="2">Zod_Metabat.24</strain>
    </source>
</reference>
<sequence length="251" mass="28586">MEIEKRFIFFPEKRIDYTPKDFGYRFEDVYYLTKDNVRINAWFVPAGEGAPTIIFCHGNAGNISHRIENITLLVKRGISVFIFDYRGFGNSGGKIAEEGLYLDALGAYDYLTGEMKIPISKIVPFGRSMGGPIAVDLASRFTFPCLILESTFTSLKDMVRSFYPMLGIDKLLTMKFNSEEKIRGIKFPVLFIHGDSDEIVSYDLGRRLFDAANEPKTFYTIEGAMHNDTFDVGGEEYFNTFVGFINEHVKE</sequence>
<dbReference type="Proteomes" id="UP000809273">
    <property type="component" value="Unassembled WGS sequence"/>
</dbReference>
<comment type="caution">
    <text evidence="2">The sequence shown here is derived from an EMBL/GenBank/DDBJ whole genome shotgun (WGS) entry which is preliminary data.</text>
</comment>
<reference evidence="2" key="2">
    <citation type="submission" date="2021-01" db="EMBL/GenBank/DDBJ databases">
        <authorList>
            <person name="Hahn C.R."/>
            <person name="Youssef N.H."/>
            <person name="Elshahed M."/>
        </authorList>
    </citation>
    <scope>NUCLEOTIDE SEQUENCE</scope>
    <source>
        <strain evidence="2">Zod_Metabat.24</strain>
    </source>
</reference>
<accession>A0A9D8KE88</accession>
<dbReference type="Pfam" id="PF12146">
    <property type="entry name" value="Hydrolase_4"/>
    <property type="match status" value="1"/>
</dbReference>
<dbReference type="Gene3D" id="3.40.50.1820">
    <property type="entry name" value="alpha/beta hydrolase"/>
    <property type="match status" value="1"/>
</dbReference>
<dbReference type="EMBL" id="JAFGIX010000024">
    <property type="protein sequence ID" value="MBN1572518.1"/>
    <property type="molecule type" value="Genomic_DNA"/>
</dbReference>
<dbReference type="GO" id="GO:0016787">
    <property type="term" value="F:hydrolase activity"/>
    <property type="evidence" value="ECO:0007669"/>
    <property type="project" value="UniProtKB-KW"/>
</dbReference>